<protein>
    <submittedName>
        <fullName evidence="2">Uncharacterized protein</fullName>
    </submittedName>
</protein>
<organism evidence="2 3">
    <name type="scientific">Thermobifida alba</name>
    <name type="common">Thermomonospora alba</name>
    <dbReference type="NCBI Taxonomy" id="53522"/>
    <lineage>
        <taxon>Bacteria</taxon>
        <taxon>Bacillati</taxon>
        <taxon>Actinomycetota</taxon>
        <taxon>Actinomycetes</taxon>
        <taxon>Streptosporangiales</taxon>
        <taxon>Nocardiopsidaceae</taxon>
        <taxon>Thermobifida</taxon>
    </lineage>
</organism>
<accession>A0ABY4L2D1</accession>
<feature type="compositionally biased region" description="Polar residues" evidence="1">
    <location>
        <begin position="135"/>
        <end position="155"/>
    </location>
</feature>
<feature type="region of interest" description="Disordered" evidence="1">
    <location>
        <begin position="132"/>
        <end position="155"/>
    </location>
</feature>
<evidence type="ECO:0000313" key="3">
    <source>
        <dbReference type="Proteomes" id="UP000832041"/>
    </source>
</evidence>
<dbReference type="RefSeq" id="WP_248592924.1">
    <property type="nucleotide sequence ID" value="NZ_BAABEB010000012.1"/>
</dbReference>
<dbReference type="Proteomes" id="UP000832041">
    <property type="component" value="Chromosome"/>
</dbReference>
<dbReference type="EMBL" id="CP051627">
    <property type="protein sequence ID" value="UPT20648.1"/>
    <property type="molecule type" value="Genomic_DNA"/>
</dbReference>
<gene>
    <name evidence="2" type="ORF">FOF52_06430</name>
</gene>
<evidence type="ECO:0000313" key="2">
    <source>
        <dbReference type="EMBL" id="UPT20648.1"/>
    </source>
</evidence>
<evidence type="ECO:0000256" key="1">
    <source>
        <dbReference type="SAM" id="MobiDB-lite"/>
    </source>
</evidence>
<sequence length="155" mass="17074">MIPGKGGTGIVTSFSLSDHPLDSPETVERILSSRPVGCPDAAVDWIELLGPGIWIDAEGRRRRESHLVELEVYTNPIAARVRLSVHHDVWVYYDFFGNPHPEMYRANAPRLEAALRELEDVLGVESCPGEHTLFGTPNGTASRLSNQTRTAGART</sequence>
<name>A0ABY4L2D1_THEAE</name>
<reference evidence="2 3" key="1">
    <citation type="submission" date="2020-04" db="EMBL/GenBank/DDBJ databases">
        <title>Thermobifida alba genome sequencing and assembly.</title>
        <authorList>
            <person name="Luzics S."/>
            <person name="Horvath B."/>
            <person name="Nagy I."/>
            <person name="Toth A."/>
            <person name="Nagy I."/>
            <person name="Kukolya J."/>
        </authorList>
    </citation>
    <scope>NUCLEOTIDE SEQUENCE [LARGE SCALE GENOMIC DNA]</scope>
    <source>
        <strain evidence="2 3">DSM 43795</strain>
    </source>
</reference>
<keyword evidence="3" id="KW-1185">Reference proteome</keyword>
<proteinExistence type="predicted"/>
<feature type="region of interest" description="Disordered" evidence="1">
    <location>
        <begin position="1"/>
        <end position="21"/>
    </location>
</feature>